<dbReference type="SUPFAM" id="SSF53448">
    <property type="entry name" value="Nucleotide-diphospho-sugar transferases"/>
    <property type="match status" value="1"/>
</dbReference>
<evidence type="ECO:0000313" key="3">
    <source>
        <dbReference type="EMBL" id="PDO09384.1"/>
    </source>
</evidence>
<comment type="caution">
    <text evidence="3">The sequence shown here is derived from an EMBL/GenBank/DDBJ whole genome shotgun (WGS) entry which is preliminary data.</text>
</comment>
<gene>
    <name evidence="3" type="ORF">BLM47_12805</name>
</gene>
<protein>
    <submittedName>
        <fullName evidence="3">Glycosyl transferase family 2</fullName>
    </submittedName>
</protein>
<dbReference type="InterPro" id="IPR001173">
    <property type="entry name" value="Glyco_trans_2-like"/>
</dbReference>
<feature type="transmembrane region" description="Helical" evidence="1">
    <location>
        <begin position="261"/>
        <end position="284"/>
    </location>
</feature>
<dbReference type="GO" id="GO:0016740">
    <property type="term" value="F:transferase activity"/>
    <property type="evidence" value="ECO:0007669"/>
    <property type="project" value="UniProtKB-KW"/>
</dbReference>
<dbReference type="PANTHER" id="PTHR43179">
    <property type="entry name" value="RHAMNOSYLTRANSFERASE WBBL"/>
    <property type="match status" value="1"/>
</dbReference>
<accession>A0A2A6DX92</accession>
<evidence type="ECO:0000259" key="2">
    <source>
        <dbReference type="Pfam" id="PF00535"/>
    </source>
</evidence>
<dbReference type="Proteomes" id="UP000243688">
    <property type="component" value="Unassembled WGS sequence"/>
</dbReference>
<dbReference type="AlphaFoldDB" id="A0A2A6DX92"/>
<proteinExistence type="predicted"/>
<keyword evidence="1" id="KW-0812">Transmembrane</keyword>
<keyword evidence="1" id="KW-1133">Transmembrane helix</keyword>
<dbReference type="CDD" id="cd04186">
    <property type="entry name" value="GT_2_like_c"/>
    <property type="match status" value="1"/>
</dbReference>
<evidence type="ECO:0000256" key="1">
    <source>
        <dbReference type="SAM" id="Phobius"/>
    </source>
</evidence>
<dbReference type="InterPro" id="IPR029044">
    <property type="entry name" value="Nucleotide-diphossugar_trans"/>
</dbReference>
<feature type="domain" description="Glycosyltransferase 2-like" evidence="2">
    <location>
        <begin position="4"/>
        <end position="116"/>
    </location>
</feature>
<dbReference type="PANTHER" id="PTHR43179:SF7">
    <property type="entry name" value="RHAMNOSYLTRANSFERASE WBBL"/>
    <property type="match status" value="1"/>
</dbReference>
<name>A0A2A6DX92_9BACL</name>
<dbReference type="EMBL" id="MOXJ01000042">
    <property type="protein sequence ID" value="PDO09384.1"/>
    <property type="molecule type" value="Genomic_DNA"/>
</dbReference>
<keyword evidence="3" id="KW-0808">Transferase</keyword>
<organism evidence="3 4">
    <name type="scientific">Candidatus Reconcilbacillus cellulovorans</name>
    <dbReference type="NCBI Taxonomy" id="1906605"/>
    <lineage>
        <taxon>Bacteria</taxon>
        <taxon>Bacillati</taxon>
        <taxon>Bacillota</taxon>
        <taxon>Bacilli</taxon>
        <taxon>Bacillales</taxon>
        <taxon>Paenibacillaceae</taxon>
        <taxon>Candidatus Reconcilbacillus</taxon>
    </lineage>
</organism>
<sequence length="293" mass="33356">MDLSVIIISHNTRELTANAVESVLRSNTRYRFEVIVVDNASTDGSAEAIAARFPEVRLVRNAKNVGFARANNQAIRLARGRYILLLNSDTVVRPDTFETMLDFMEAHPRVGAAGCKVLLPDGSLDKACRRGFPTPAASFYYVFGLARLFPKSARFNAYHLGHLDPDTDHPVDCLVGAFMLVRRETIGQVGLLDERFFMYGEDVDWCFRIRQAGWDIHYWPRTSIVHYKRASWGRRPARVIREFHRSMWLFHRKHFAARYPFYVNALVGLGIGVRLAGALVKNGFLARLGGRRR</sequence>
<evidence type="ECO:0000313" key="4">
    <source>
        <dbReference type="Proteomes" id="UP000243688"/>
    </source>
</evidence>
<dbReference type="Pfam" id="PF00535">
    <property type="entry name" value="Glycos_transf_2"/>
    <property type="match status" value="1"/>
</dbReference>
<keyword evidence="1" id="KW-0472">Membrane</keyword>
<reference evidence="3 4" key="1">
    <citation type="submission" date="2016-12" db="EMBL/GenBank/DDBJ databases">
        <title>Candidatus Reconcilibacillus cellulovorans genome.</title>
        <authorList>
            <person name="Kolinko S."/>
            <person name="Wu Y.-W."/>
            <person name="Tachea F."/>
            <person name="Denzel E."/>
            <person name="Hiras J."/>
            <person name="Baecker N."/>
            <person name="Chan L.J."/>
            <person name="Eichorst S.A."/>
            <person name="Frey D."/>
            <person name="Adams P.D."/>
            <person name="Pray T."/>
            <person name="Tanjore D."/>
            <person name="Petzold C.J."/>
            <person name="Gladden J.M."/>
            <person name="Simmons B.A."/>
            <person name="Singer S.W."/>
        </authorList>
    </citation>
    <scope>NUCLEOTIDE SEQUENCE [LARGE SCALE GENOMIC DNA]</scope>
    <source>
        <strain evidence="3">JTherm</strain>
    </source>
</reference>
<dbReference type="Gene3D" id="3.90.550.10">
    <property type="entry name" value="Spore Coat Polysaccharide Biosynthesis Protein SpsA, Chain A"/>
    <property type="match status" value="1"/>
</dbReference>